<keyword evidence="3" id="KW-1185">Reference proteome</keyword>
<reference evidence="2 3" key="1">
    <citation type="submission" date="2019-06" db="EMBL/GenBank/DDBJ databases">
        <title>Draft genome of Streptomyces sedi sp. JCM16909.</title>
        <authorList>
            <person name="Klykleung N."/>
            <person name="Tanasupawat S."/>
            <person name="Kudo T."/>
            <person name="Yuki M."/>
            <person name="Ohkuma M."/>
        </authorList>
    </citation>
    <scope>NUCLEOTIDE SEQUENCE [LARGE SCALE GENOMIC DNA]</scope>
    <source>
        <strain evidence="2 3">JCM 16909</strain>
    </source>
</reference>
<protein>
    <submittedName>
        <fullName evidence="2">Uncharacterized protein</fullName>
    </submittedName>
</protein>
<proteinExistence type="predicted"/>
<gene>
    <name evidence="2" type="ORF">FH715_16330</name>
</gene>
<dbReference type="RefSeq" id="WP_139645895.1">
    <property type="nucleotide sequence ID" value="NZ_BAAAZS010000005.1"/>
</dbReference>
<dbReference type="AlphaFoldDB" id="A0A5C4V0H9"/>
<name>A0A5C4V0H9_9ACTN</name>
<organism evidence="2 3">
    <name type="scientific">Streptomyces sedi</name>
    <dbReference type="NCBI Taxonomy" id="555059"/>
    <lineage>
        <taxon>Bacteria</taxon>
        <taxon>Bacillati</taxon>
        <taxon>Actinomycetota</taxon>
        <taxon>Actinomycetes</taxon>
        <taxon>Kitasatosporales</taxon>
        <taxon>Streptomycetaceae</taxon>
        <taxon>Streptomyces</taxon>
    </lineage>
</organism>
<feature type="region of interest" description="Disordered" evidence="1">
    <location>
        <begin position="273"/>
        <end position="292"/>
    </location>
</feature>
<dbReference type="OrthoDB" id="3420364at2"/>
<evidence type="ECO:0000313" key="3">
    <source>
        <dbReference type="Proteomes" id="UP000311713"/>
    </source>
</evidence>
<comment type="caution">
    <text evidence="2">The sequence shown here is derived from an EMBL/GenBank/DDBJ whole genome shotgun (WGS) entry which is preliminary data.</text>
</comment>
<sequence>MARLKHTVILDPPLSRDELSRAVAVPFDVWQGLRAEDHRLVAEDGRTVQGVALFDGAHATAGARYVRDEETAAPLAKGAIAPRVTLVEWDRAAGVALRVDGQRLGPGPTPRLAAELRLRGVERPESATLRVDGSVSRPGRQRRRWLRWFTLQAELDFGRWYASAAGTAGRPPLLVQVRHSLVRGEARATPRPAPGGAWEVEVLVNARGRGVLRPVVAVPLLVAKRMLRRSLAESLPRAAEVWRERVQPDLVRDPADSRARLLDELCTPYDQREDTARDVRAGGSAVERRETD</sequence>
<dbReference type="EMBL" id="VDGT01000011">
    <property type="protein sequence ID" value="TNM29113.1"/>
    <property type="molecule type" value="Genomic_DNA"/>
</dbReference>
<dbReference type="Proteomes" id="UP000311713">
    <property type="component" value="Unassembled WGS sequence"/>
</dbReference>
<evidence type="ECO:0000313" key="2">
    <source>
        <dbReference type="EMBL" id="TNM29113.1"/>
    </source>
</evidence>
<evidence type="ECO:0000256" key="1">
    <source>
        <dbReference type="SAM" id="MobiDB-lite"/>
    </source>
</evidence>
<accession>A0A5C4V0H9</accession>